<organism evidence="5 6">
    <name type="scientific">Kibdelosporangium banguiense</name>
    <dbReference type="NCBI Taxonomy" id="1365924"/>
    <lineage>
        <taxon>Bacteria</taxon>
        <taxon>Bacillati</taxon>
        <taxon>Actinomycetota</taxon>
        <taxon>Actinomycetes</taxon>
        <taxon>Pseudonocardiales</taxon>
        <taxon>Pseudonocardiaceae</taxon>
        <taxon>Kibdelosporangium</taxon>
    </lineage>
</organism>
<dbReference type="InterPro" id="IPR011042">
    <property type="entry name" value="6-blade_b-propeller_TolB-like"/>
</dbReference>
<dbReference type="SUPFAM" id="SSF50952">
    <property type="entry name" value="Soluble quinoprotein glucose dehydrogenase"/>
    <property type="match status" value="1"/>
</dbReference>
<keyword evidence="2" id="KW-0624">Polysaccharide degradation</keyword>
<dbReference type="InterPro" id="IPR013783">
    <property type="entry name" value="Ig-like_fold"/>
</dbReference>
<dbReference type="PANTHER" id="PTHR19328:SF13">
    <property type="entry name" value="HIPL1 PROTEIN"/>
    <property type="match status" value="1"/>
</dbReference>
<evidence type="ECO:0000313" key="6">
    <source>
        <dbReference type="Proteomes" id="UP001519332"/>
    </source>
</evidence>
<protein>
    <submittedName>
        <fullName evidence="5">Glucose/arabinose dehydrogenase</fullName>
    </submittedName>
</protein>
<dbReference type="RefSeq" id="WP_209646381.1">
    <property type="nucleotide sequence ID" value="NZ_JAGINW010000001.1"/>
</dbReference>
<evidence type="ECO:0000256" key="2">
    <source>
        <dbReference type="ARBA" id="ARBA00023326"/>
    </source>
</evidence>
<dbReference type="PROSITE" id="PS50853">
    <property type="entry name" value="FN3"/>
    <property type="match status" value="2"/>
</dbReference>
<keyword evidence="6" id="KW-1185">Reference proteome</keyword>
<dbReference type="PANTHER" id="PTHR19328">
    <property type="entry name" value="HEDGEHOG-INTERACTING PROTEIN"/>
    <property type="match status" value="1"/>
</dbReference>
<keyword evidence="1" id="KW-0378">Hydrolase</keyword>
<gene>
    <name evidence="5" type="ORF">JOF56_010046</name>
</gene>
<dbReference type="CDD" id="cd00063">
    <property type="entry name" value="FN3"/>
    <property type="match status" value="2"/>
</dbReference>
<keyword evidence="3" id="KW-0732">Signal</keyword>
<reference evidence="5 6" key="1">
    <citation type="submission" date="2021-03" db="EMBL/GenBank/DDBJ databases">
        <title>Sequencing the genomes of 1000 actinobacteria strains.</title>
        <authorList>
            <person name="Klenk H.-P."/>
        </authorList>
    </citation>
    <scope>NUCLEOTIDE SEQUENCE [LARGE SCALE GENOMIC DNA]</scope>
    <source>
        <strain evidence="5 6">DSM 46670</strain>
    </source>
</reference>
<evidence type="ECO:0000256" key="3">
    <source>
        <dbReference type="SAM" id="SignalP"/>
    </source>
</evidence>
<dbReference type="Pfam" id="PF00041">
    <property type="entry name" value="fn3"/>
    <property type="match status" value="1"/>
</dbReference>
<dbReference type="InterPro" id="IPR012938">
    <property type="entry name" value="Glc/Sorbosone_DH"/>
</dbReference>
<dbReference type="EMBL" id="JAGINW010000001">
    <property type="protein sequence ID" value="MBP2329661.1"/>
    <property type="molecule type" value="Genomic_DNA"/>
</dbReference>
<dbReference type="SMART" id="SM00060">
    <property type="entry name" value="FN3"/>
    <property type="match status" value="2"/>
</dbReference>
<dbReference type="Pfam" id="PF07995">
    <property type="entry name" value="GSDH"/>
    <property type="match status" value="1"/>
</dbReference>
<dbReference type="Gene3D" id="2.60.40.10">
    <property type="entry name" value="Immunoglobulins"/>
    <property type="match status" value="2"/>
</dbReference>
<feature type="signal peptide" evidence="3">
    <location>
        <begin position="1"/>
        <end position="24"/>
    </location>
</feature>
<keyword evidence="1" id="KW-0326">Glycosidase</keyword>
<feature type="chain" id="PRO_5045601597" evidence="3">
    <location>
        <begin position="25"/>
        <end position="533"/>
    </location>
</feature>
<dbReference type="InterPro" id="IPR036116">
    <property type="entry name" value="FN3_sf"/>
</dbReference>
<dbReference type="Gene3D" id="2.120.10.30">
    <property type="entry name" value="TolB, C-terminal domain"/>
    <property type="match status" value="1"/>
</dbReference>
<sequence length="533" mass="57480">MIRRISVAAVAACMLLTVVPGASASAPPSAPVNLRVVDVTQTSVTLAWDAATDDVGVFSYEINQRGSMSRIVGGRTTTKVVDNLQPNREYRWTVLARDTDRALSLPSNEVVMTTAVRAPDVTPPTVPANVRVVRAGANNIELAWDASADDVGVTGYEVRLGDKRVAMSTGTTGSVNGLPDRTSFDFTVVAKDVGGHFSAPAAISARTRPGADPVGRADRLAVSDDIPWGLTFLPDGSALFSERDAFKIYHLTPSGTKTLVAVVPDVAGTTGEGGLMGLAYRSGWLYVMHTTLTDNRVVRFKYANQTLDLESRQVLVSGIARSKFHNGGRLRFGPDGKLYASTGDAQNSANAQDLNSLNGKILRMNPDGTVPADNPFPGKYIWSYGHRNPQGLAFDSRGRLWQSEFGNSEQDELNLIRKGGNYGWPYCEGPCGAHDRNLIDPVQTWRTFNASPSGLTIVNDTIYLAGEAGQRLYRMHIVGDRTTAPQTYFFGAFGRLRTVEATRDGNLWLTATNGDKDNTPGNDANQVLHIALC</sequence>
<evidence type="ECO:0000256" key="1">
    <source>
        <dbReference type="ARBA" id="ARBA00023295"/>
    </source>
</evidence>
<keyword evidence="2" id="KW-0119">Carbohydrate metabolism</keyword>
<evidence type="ECO:0000259" key="4">
    <source>
        <dbReference type="PROSITE" id="PS50853"/>
    </source>
</evidence>
<comment type="caution">
    <text evidence="5">The sequence shown here is derived from an EMBL/GenBank/DDBJ whole genome shotgun (WGS) entry which is preliminary data.</text>
</comment>
<dbReference type="SUPFAM" id="SSF49265">
    <property type="entry name" value="Fibronectin type III"/>
    <property type="match status" value="1"/>
</dbReference>
<name>A0ABS4TZ57_9PSEU</name>
<evidence type="ECO:0000313" key="5">
    <source>
        <dbReference type="EMBL" id="MBP2329661.1"/>
    </source>
</evidence>
<dbReference type="InterPro" id="IPR011041">
    <property type="entry name" value="Quinoprot_gluc/sorb_DH_b-prop"/>
</dbReference>
<dbReference type="Proteomes" id="UP001519332">
    <property type="component" value="Unassembled WGS sequence"/>
</dbReference>
<feature type="domain" description="Fibronectin type-III" evidence="4">
    <location>
        <begin position="126"/>
        <end position="211"/>
    </location>
</feature>
<feature type="domain" description="Fibronectin type-III" evidence="4">
    <location>
        <begin position="30"/>
        <end position="117"/>
    </location>
</feature>
<accession>A0ABS4TZ57</accession>
<proteinExistence type="predicted"/>
<dbReference type="InterPro" id="IPR003961">
    <property type="entry name" value="FN3_dom"/>
</dbReference>